<dbReference type="Pfam" id="PF04212">
    <property type="entry name" value="MIT"/>
    <property type="match status" value="2"/>
</dbReference>
<evidence type="ECO:0000313" key="5">
    <source>
        <dbReference type="EMBL" id="CAF0979257.1"/>
    </source>
</evidence>
<proteinExistence type="predicted"/>
<evidence type="ECO:0000259" key="4">
    <source>
        <dbReference type="SMART" id="SM00745"/>
    </source>
</evidence>
<comment type="caution">
    <text evidence="5">The sequence shown here is derived from an EMBL/GenBank/DDBJ whole genome shotgun (WGS) entry which is preliminary data.</text>
</comment>
<feature type="domain" description="MIT" evidence="4">
    <location>
        <begin position="94"/>
        <end position="171"/>
    </location>
</feature>
<evidence type="ECO:0000256" key="2">
    <source>
        <dbReference type="ARBA" id="ARBA00022801"/>
    </source>
</evidence>
<protein>
    <recommendedName>
        <fullName evidence="4">MIT domain-containing protein</fullName>
    </recommendedName>
</protein>
<reference evidence="5" key="1">
    <citation type="submission" date="2021-02" db="EMBL/GenBank/DDBJ databases">
        <authorList>
            <person name="Nowell W R."/>
        </authorList>
    </citation>
    <scope>NUCLEOTIDE SEQUENCE</scope>
</reference>
<evidence type="ECO:0000256" key="1">
    <source>
        <dbReference type="ARBA" id="ARBA00022670"/>
    </source>
</evidence>
<evidence type="ECO:0000313" key="7">
    <source>
        <dbReference type="Proteomes" id="UP000663829"/>
    </source>
</evidence>
<organism evidence="5 7">
    <name type="scientific">Didymodactylos carnosus</name>
    <dbReference type="NCBI Taxonomy" id="1234261"/>
    <lineage>
        <taxon>Eukaryota</taxon>
        <taxon>Metazoa</taxon>
        <taxon>Spiralia</taxon>
        <taxon>Gnathifera</taxon>
        <taxon>Rotifera</taxon>
        <taxon>Eurotatoria</taxon>
        <taxon>Bdelloidea</taxon>
        <taxon>Philodinida</taxon>
        <taxon>Philodinidae</taxon>
        <taxon>Didymodactylos</taxon>
    </lineage>
</organism>
<dbReference type="PANTHER" id="PTHR46143">
    <property type="entry name" value="CALPAIN-7"/>
    <property type="match status" value="1"/>
</dbReference>
<name>A0A814F7W3_9BILA</name>
<dbReference type="SUPFAM" id="SSF116846">
    <property type="entry name" value="MIT domain"/>
    <property type="match status" value="2"/>
</dbReference>
<gene>
    <name evidence="5" type="ORF">GPM918_LOCUS12660</name>
    <name evidence="6" type="ORF">SRO942_LOCUS12660</name>
</gene>
<dbReference type="EMBL" id="CAJOBC010002800">
    <property type="protein sequence ID" value="CAF3751938.1"/>
    <property type="molecule type" value="Genomic_DNA"/>
</dbReference>
<evidence type="ECO:0000313" key="6">
    <source>
        <dbReference type="EMBL" id="CAF3751938.1"/>
    </source>
</evidence>
<evidence type="ECO:0000256" key="3">
    <source>
        <dbReference type="ARBA" id="ARBA00022807"/>
    </source>
</evidence>
<dbReference type="InterPro" id="IPR051297">
    <property type="entry name" value="PalB/RIM13"/>
</dbReference>
<dbReference type="Gene3D" id="1.20.58.80">
    <property type="entry name" value="Phosphotransferase system, lactose/cellobiose-type IIA subunit"/>
    <property type="match status" value="2"/>
</dbReference>
<dbReference type="GO" id="GO:0004197">
    <property type="term" value="F:cysteine-type endopeptidase activity"/>
    <property type="evidence" value="ECO:0007669"/>
    <property type="project" value="TreeGrafter"/>
</dbReference>
<dbReference type="Proteomes" id="UP000681722">
    <property type="component" value="Unassembled WGS sequence"/>
</dbReference>
<keyword evidence="3" id="KW-0788">Thiol protease</keyword>
<keyword evidence="1" id="KW-0645">Protease</keyword>
<accession>A0A814F7W3</accession>
<keyword evidence="7" id="KW-1185">Reference proteome</keyword>
<sequence>MVDIPKLENDARQHASKAVELDRVGNIEEAIFYYVEAAQSLISVREIQQQSNSQIKSSLPNLNKLIEDYIKRAEQLKADVRQNPIKSLHLKDKSEKNVERARYLLTQGLDKDESGEIDVAFKLYEEAVTLCLNEKKTCDNIPLKDQLDKIARSALERAEEIKKKLKLDLKTLRLPSPPRDKIIDDEQQQPLDIDQQNINIVDKRAKLSAHELVVLRRGSKINGRDYVPFFAIDLKERFAFQTPFQDTAGYLKLGIVIVL</sequence>
<dbReference type="OrthoDB" id="167576at2759"/>
<dbReference type="EMBL" id="CAJNOQ010002800">
    <property type="protein sequence ID" value="CAF0979257.1"/>
    <property type="molecule type" value="Genomic_DNA"/>
</dbReference>
<dbReference type="InterPro" id="IPR036181">
    <property type="entry name" value="MIT_dom_sf"/>
</dbReference>
<dbReference type="PANTHER" id="PTHR46143:SF1">
    <property type="entry name" value="CALPAIN-7"/>
    <property type="match status" value="1"/>
</dbReference>
<dbReference type="Proteomes" id="UP000663829">
    <property type="component" value="Unassembled WGS sequence"/>
</dbReference>
<feature type="domain" description="MIT" evidence="4">
    <location>
        <begin position="4"/>
        <end position="86"/>
    </location>
</feature>
<dbReference type="InterPro" id="IPR007330">
    <property type="entry name" value="MIT_dom"/>
</dbReference>
<keyword evidence="2" id="KW-0378">Hydrolase</keyword>
<dbReference type="AlphaFoldDB" id="A0A814F7W3"/>
<dbReference type="SMART" id="SM00745">
    <property type="entry name" value="MIT"/>
    <property type="match status" value="2"/>
</dbReference>
<dbReference type="GO" id="GO:0006508">
    <property type="term" value="P:proteolysis"/>
    <property type="evidence" value="ECO:0007669"/>
    <property type="project" value="UniProtKB-KW"/>
</dbReference>